<gene>
    <name evidence="2" type="ORF">FKR81_11340</name>
</gene>
<dbReference type="RefSeq" id="WP_146350960.1">
    <property type="nucleotide sequence ID" value="NZ_VOBR01000006.1"/>
</dbReference>
<dbReference type="Pfam" id="PF06172">
    <property type="entry name" value="Cupin_5"/>
    <property type="match status" value="1"/>
</dbReference>
<dbReference type="SUPFAM" id="SSF51182">
    <property type="entry name" value="RmlC-like cupins"/>
    <property type="match status" value="1"/>
</dbReference>
<organism evidence="2 3">
    <name type="scientific">Lentzea tibetensis</name>
    <dbReference type="NCBI Taxonomy" id="2591470"/>
    <lineage>
        <taxon>Bacteria</taxon>
        <taxon>Bacillati</taxon>
        <taxon>Actinomycetota</taxon>
        <taxon>Actinomycetes</taxon>
        <taxon>Pseudonocardiales</taxon>
        <taxon>Pseudonocardiaceae</taxon>
        <taxon>Lentzea</taxon>
    </lineage>
</organism>
<dbReference type="AlphaFoldDB" id="A0A563EYE6"/>
<protein>
    <submittedName>
        <fullName evidence="2">Cupin domain-containing protein</fullName>
    </submittedName>
</protein>
<dbReference type="Gene3D" id="2.60.120.10">
    <property type="entry name" value="Jelly Rolls"/>
    <property type="match status" value="1"/>
</dbReference>
<evidence type="ECO:0000313" key="3">
    <source>
        <dbReference type="Proteomes" id="UP000316639"/>
    </source>
</evidence>
<keyword evidence="3" id="KW-1185">Reference proteome</keyword>
<evidence type="ECO:0000259" key="1">
    <source>
        <dbReference type="Pfam" id="PF06172"/>
    </source>
</evidence>
<dbReference type="EMBL" id="VOBR01000006">
    <property type="protein sequence ID" value="TWP52164.1"/>
    <property type="molecule type" value="Genomic_DNA"/>
</dbReference>
<dbReference type="InterPro" id="IPR014710">
    <property type="entry name" value="RmlC-like_jellyroll"/>
</dbReference>
<evidence type="ECO:0000313" key="2">
    <source>
        <dbReference type="EMBL" id="TWP52164.1"/>
    </source>
</evidence>
<name>A0A563EYE6_9PSEU</name>
<dbReference type="CDD" id="cd06121">
    <property type="entry name" value="cupin_YML079wp"/>
    <property type="match status" value="1"/>
</dbReference>
<dbReference type="OrthoDB" id="9798288at2"/>
<dbReference type="PANTHER" id="PTHR33387">
    <property type="entry name" value="RMLC-LIKE JELLY ROLL FOLD PROTEIN"/>
    <property type="match status" value="1"/>
</dbReference>
<dbReference type="InterPro" id="IPR039935">
    <property type="entry name" value="YML079W-like"/>
</dbReference>
<dbReference type="PANTHER" id="PTHR33387:SF3">
    <property type="entry name" value="DUF985 DOMAIN-CONTAINING PROTEIN"/>
    <property type="match status" value="1"/>
</dbReference>
<accession>A0A563EYE6</accession>
<proteinExistence type="predicted"/>
<sequence>MTPEEIITSLGLEELPVEGGYFGQSYRDAEVSAIYYLLRTPDYSGMHVLKHLEIYAFHAGSPLRMLLLHPDGSVETPVLGPENPQVVVPAGVWQGSRPSGDWSFVGTVVVPPYTDDIVEFGHADDLSERYPTHANEIRTLCRF</sequence>
<dbReference type="Proteomes" id="UP000316639">
    <property type="component" value="Unassembled WGS sequence"/>
</dbReference>
<reference evidence="2 3" key="1">
    <citation type="submission" date="2019-07" db="EMBL/GenBank/DDBJ databases">
        <title>Lentzea xizangensis sp. nov., isolated from Qinghai-Tibetan Plateau Soils.</title>
        <authorList>
            <person name="Huang J."/>
        </authorList>
    </citation>
    <scope>NUCLEOTIDE SEQUENCE [LARGE SCALE GENOMIC DNA]</scope>
    <source>
        <strain evidence="2 3">FXJ1.1311</strain>
    </source>
</reference>
<dbReference type="InterPro" id="IPR011051">
    <property type="entry name" value="RmlC_Cupin_sf"/>
</dbReference>
<comment type="caution">
    <text evidence="2">The sequence shown here is derived from an EMBL/GenBank/DDBJ whole genome shotgun (WGS) entry which is preliminary data.</text>
</comment>
<feature type="domain" description="DUF985" evidence="1">
    <location>
        <begin position="4"/>
        <end position="116"/>
    </location>
</feature>
<dbReference type="InterPro" id="IPR009327">
    <property type="entry name" value="Cupin_DUF985"/>
</dbReference>